<organism evidence="2 3">
    <name type="scientific">Rhodococcus kronopolitis</name>
    <dbReference type="NCBI Taxonomy" id="1460226"/>
    <lineage>
        <taxon>Bacteria</taxon>
        <taxon>Bacillati</taxon>
        <taxon>Actinomycetota</taxon>
        <taxon>Actinomycetes</taxon>
        <taxon>Mycobacteriales</taxon>
        <taxon>Nocardiaceae</taxon>
        <taxon>Rhodococcus</taxon>
    </lineage>
</organism>
<keyword evidence="1" id="KW-0732">Signal</keyword>
<feature type="signal peptide" evidence="1">
    <location>
        <begin position="1"/>
        <end position="33"/>
    </location>
</feature>
<dbReference type="RefSeq" id="WP_378419166.1">
    <property type="nucleotide sequence ID" value="NZ_JBHSFO010000012.1"/>
</dbReference>
<reference evidence="3" key="1">
    <citation type="journal article" date="2019" name="Int. J. Syst. Evol. Microbiol.">
        <title>The Global Catalogue of Microorganisms (GCM) 10K type strain sequencing project: providing services to taxonomists for standard genome sequencing and annotation.</title>
        <authorList>
            <consortium name="The Broad Institute Genomics Platform"/>
            <consortium name="The Broad Institute Genome Sequencing Center for Infectious Disease"/>
            <person name="Wu L."/>
            <person name="Ma J."/>
        </authorList>
    </citation>
    <scope>NUCLEOTIDE SEQUENCE [LARGE SCALE GENOMIC DNA]</scope>
    <source>
        <strain evidence="3">CCUG 54520</strain>
    </source>
</reference>
<gene>
    <name evidence="2" type="ORF">ACFO6S_17565</name>
</gene>
<feature type="chain" id="PRO_5045102321" description="Tat pathway signal protein" evidence="1">
    <location>
        <begin position="34"/>
        <end position="419"/>
    </location>
</feature>
<evidence type="ECO:0000256" key="1">
    <source>
        <dbReference type="SAM" id="SignalP"/>
    </source>
</evidence>
<evidence type="ECO:0000313" key="3">
    <source>
        <dbReference type="Proteomes" id="UP001595914"/>
    </source>
</evidence>
<evidence type="ECO:0000313" key="2">
    <source>
        <dbReference type="EMBL" id="MFC4605512.1"/>
    </source>
</evidence>
<dbReference type="Proteomes" id="UP001595914">
    <property type="component" value="Unassembled WGS sequence"/>
</dbReference>
<proteinExistence type="predicted"/>
<dbReference type="EMBL" id="JBHSFO010000012">
    <property type="protein sequence ID" value="MFC4605512.1"/>
    <property type="molecule type" value="Genomic_DNA"/>
</dbReference>
<sequence length="419" mass="45204">MGTTPRTRISTLVAGVAAVLTAATVLVAPAVQAGGVDAYLNLPLVNRDAEASPGGVNGALPTDPDVLRGLLETARSRGLAPASYRALLFQFWLTEATQAAGIDLGSWDPRAGVKANRENLIRSYRYYEDLQLGHRELQWAGMGGQVGADFGGGLADFDLLTDVYDLPGLAATSRAVVGAVTDAAGPQALELLPAGLRALASAGDRITTEDLHYILGMILVMQKHIFSDLMPMHRAYVTQGLPALEEMERAGLFGADLMTAWRDIASKDPDRVARGNAALLQREQGVIIKDQWDTVRAYKGDVGEAVTYLSTVAGSPSVAGVTPPRSYRPVRVRAGLPDGRTVTVTSPLPSWNWSVYEQRWDYIAAELLPRYRAQVDGNWPTLEAQLRVPYETQFESKRPLLSIPQILESALANTKVEVS</sequence>
<accession>A0ABV9FY47</accession>
<protein>
    <recommendedName>
        <fullName evidence="4">Tat pathway signal protein</fullName>
    </recommendedName>
</protein>
<comment type="caution">
    <text evidence="2">The sequence shown here is derived from an EMBL/GenBank/DDBJ whole genome shotgun (WGS) entry which is preliminary data.</text>
</comment>
<name>A0ABV9FY47_9NOCA</name>
<keyword evidence="3" id="KW-1185">Reference proteome</keyword>
<evidence type="ECO:0008006" key="4">
    <source>
        <dbReference type="Google" id="ProtNLM"/>
    </source>
</evidence>